<gene>
    <name evidence="9" type="ORF">C2S53_015662</name>
</gene>
<evidence type="ECO:0000313" key="9">
    <source>
        <dbReference type="EMBL" id="KAH6824367.1"/>
    </source>
</evidence>
<evidence type="ECO:0000256" key="6">
    <source>
        <dbReference type="ARBA" id="ARBA00023242"/>
    </source>
</evidence>
<proteinExistence type="predicted"/>
<keyword evidence="6" id="KW-0539">Nucleus</keyword>
<comment type="caution">
    <text evidence="9">The sequence shown here is derived from an EMBL/GenBank/DDBJ whole genome shotgun (WGS) entry which is preliminary data.</text>
</comment>
<dbReference type="InterPro" id="IPR044607">
    <property type="entry name" value="RKD-like"/>
</dbReference>
<protein>
    <submittedName>
        <fullName evidence="9">RWP-RK domain-containing protein</fullName>
    </submittedName>
</protein>
<accession>A0AAD4P357</accession>
<dbReference type="GO" id="GO:0003700">
    <property type="term" value="F:DNA-binding transcription factor activity"/>
    <property type="evidence" value="ECO:0007669"/>
    <property type="project" value="InterPro"/>
</dbReference>
<dbReference type="Pfam" id="PF02042">
    <property type="entry name" value="RWP-RK"/>
    <property type="match status" value="1"/>
</dbReference>
<evidence type="ECO:0000259" key="8">
    <source>
        <dbReference type="PROSITE" id="PS51519"/>
    </source>
</evidence>
<evidence type="ECO:0000256" key="4">
    <source>
        <dbReference type="ARBA" id="ARBA00023125"/>
    </source>
</evidence>
<evidence type="ECO:0000256" key="7">
    <source>
        <dbReference type="SAM" id="MobiDB-lite"/>
    </source>
</evidence>
<dbReference type="EMBL" id="SDAM02000350">
    <property type="protein sequence ID" value="KAH6824367.1"/>
    <property type="molecule type" value="Genomic_DNA"/>
</dbReference>
<organism evidence="9 10">
    <name type="scientific">Perilla frutescens var. hirtella</name>
    <name type="common">Perilla citriodora</name>
    <name type="synonym">Perilla setoyensis</name>
    <dbReference type="NCBI Taxonomy" id="608512"/>
    <lineage>
        <taxon>Eukaryota</taxon>
        <taxon>Viridiplantae</taxon>
        <taxon>Streptophyta</taxon>
        <taxon>Embryophyta</taxon>
        <taxon>Tracheophyta</taxon>
        <taxon>Spermatophyta</taxon>
        <taxon>Magnoliopsida</taxon>
        <taxon>eudicotyledons</taxon>
        <taxon>Gunneridae</taxon>
        <taxon>Pentapetalae</taxon>
        <taxon>asterids</taxon>
        <taxon>lamiids</taxon>
        <taxon>Lamiales</taxon>
        <taxon>Lamiaceae</taxon>
        <taxon>Nepetoideae</taxon>
        <taxon>Elsholtzieae</taxon>
        <taxon>Perilla</taxon>
    </lineage>
</organism>
<evidence type="ECO:0000256" key="3">
    <source>
        <dbReference type="ARBA" id="ARBA00023054"/>
    </source>
</evidence>
<keyword evidence="10" id="KW-1185">Reference proteome</keyword>
<keyword evidence="2" id="KW-0805">Transcription regulation</keyword>
<dbReference type="GO" id="GO:0003677">
    <property type="term" value="F:DNA binding"/>
    <property type="evidence" value="ECO:0007669"/>
    <property type="project" value="UniProtKB-KW"/>
</dbReference>
<evidence type="ECO:0000256" key="5">
    <source>
        <dbReference type="ARBA" id="ARBA00023163"/>
    </source>
</evidence>
<comment type="function">
    <text evidence="1">Putative transcription factor.</text>
</comment>
<dbReference type="Proteomes" id="UP001190926">
    <property type="component" value="Unassembled WGS sequence"/>
</dbReference>
<name>A0AAD4P357_PERFH</name>
<dbReference type="PROSITE" id="PS51519">
    <property type="entry name" value="RWP_RK"/>
    <property type="match status" value="1"/>
</dbReference>
<dbReference type="PANTHER" id="PTHR46373">
    <property type="entry name" value="PROTEIN RKD4"/>
    <property type="match status" value="1"/>
</dbReference>
<keyword evidence="4" id="KW-0238">DNA-binding</keyword>
<feature type="region of interest" description="Disordered" evidence="7">
    <location>
        <begin position="18"/>
        <end position="43"/>
    </location>
</feature>
<reference evidence="9 10" key="1">
    <citation type="journal article" date="2021" name="Nat. Commun.">
        <title>Incipient diploidization of the medicinal plant Perilla within 10,000 years.</title>
        <authorList>
            <person name="Zhang Y."/>
            <person name="Shen Q."/>
            <person name="Leng L."/>
            <person name="Zhang D."/>
            <person name="Chen S."/>
            <person name="Shi Y."/>
            <person name="Ning Z."/>
            <person name="Chen S."/>
        </authorList>
    </citation>
    <scope>NUCLEOTIDE SEQUENCE [LARGE SCALE GENOMIC DNA]</scope>
    <source>
        <strain evidence="10">cv. PC099</strain>
    </source>
</reference>
<evidence type="ECO:0000256" key="2">
    <source>
        <dbReference type="ARBA" id="ARBA00023015"/>
    </source>
</evidence>
<sequence length="207" mass="24126">MGGNMSSVEMLAWEQESSVSVSVSEKKSKQVDSDDDDVEMGSKKLSRERISKYFYMPITEAAREMKVGLTFLKKRCRELGIRRWPHRKLMSLQYLIKNVKEMGKEQGEVDMREALQMLEQEKTLIEELPDIELETKTKRLRQACFKANYKKKRSIVKDGNSNIVEENIQNCSALREDNSYDEEDLEFQSLFSDFAFYNSSHSTGMLF</sequence>
<feature type="domain" description="RWP-RK" evidence="8">
    <location>
        <begin position="28"/>
        <end position="113"/>
    </location>
</feature>
<dbReference type="InterPro" id="IPR003035">
    <property type="entry name" value="RWP-RK_dom"/>
</dbReference>
<evidence type="ECO:0000313" key="10">
    <source>
        <dbReference type="Proteomes" id="UP001190926"/>
    </source>
</evidence>
<dbReference type="AlphaFoldDB" id="A0AAD4P357"/>
<keyword evidence="5" id="KW-0804">Transcription</keyword>
<keyword evidence="3" id="KW-0175">Coiled coil</keyword>
<dbReference type="PANTHER" id="PTHR46373:SF20">
    <property type="entry name" value="PROTEIN RKD1"/>
    <property type="match status" value="1"/>
</dbReference>
<evidence type="ECO:0000256" key="1">
    <source>
        <dbReference type="ARBA" id="ARBA00004049"/>
    </source>
</evidence>